<feature type="domain" description="Carboxylesterase type B" evidence="4">
    <location>
        <begin position="105"/>
        <end position="266"/>
    </location>
</feature>
<dbReference type="Proteomes" id="UP001194746">
    <property type="component" value="Unassembled WGS sequence"/>
</dbReference>
<gene>
    <name evidence="5" type="ORF">FE257_012037</name>
</gene>
<comment type="caution">
    <text evidence="5">The sequence shown here is derived from an EMBL/GenBank/DDBJ whole genome shotgun (WGS) entry which is preliminary data.</text>
</comment>
<dbReference type="PROSITE" id="PS00122">
    <property type="entry name" value="CARBOXYLESTERASE_B_1"/>
    <property type="match status" value="1"/>
</dbReference>
<dbReference type="AlphaFoldDB" id="A0AAD4CGW3"/>
<reference evidence="5" key="1">
    <citation type="journal article" date="2019" name="Beilstein J. Org. Chem.">
        <title>Nanangenines: drimane sesquiterpenoids as the dominant metabolite cohort of a novel Australian fungus, Aspergillus nanangensis.</title>
        <authorList>
            <person name="Lacey H.J."/>
            <person name="Gilchrist C.L.M."/>
            <person name="Crombie A."/>
            <person name="Kalaitzis J.A."/>
            <person name="Vuong D."/>
            <person name="Rutledge P.J."/>
            <person name="Turner P."/>
            <person name="Pitt J.I."/>
            <person name="Lacey E."/>
            <person name="Chooi Y.H."/>
            <person name="Piggott A.M."/>
        </authorList>
    </citation>
    <scope>NUCLEOTIDE SEQUENCE</scope>
    <source>
        <strain evidence="5">MST-FP2251</strain>
    </source>
</reference>
<evidence type="ECO:0000259" key="4">
    <source>
        <dbReference type="Pfam" id="PF00135"/>
    </source>
</evidence>
<evidence type="ECO:0000256" key="2">
    <source>
        <dbReference type="ARBA" id="ARBA00022801"/>
    </source>
</evidence>
<dbReference type="EC" id="3.1.1.-" evidence="3"/>
<comment type="similarity">
    <text evidence="1 3">Belongs to the type-B carboxylesterase/lipase family.</text>
</comment>
<evidence type="ECO:0000256" key="3">
    <source>
        <dbReference type="RuleBase" id="RU361235"/>
    </source>
</evidence>
<name>A0AAD4CGW3_ASPNN</name>
<dbReference type="Gene3D" id="3.40.50.1820">
    <property type="entry name" value="alpha/beta hydrolase"/>
    <property type="match status" value="1"/>
</dbReference>
<dbReference type="PANTHER" id="PTHR11559">
    <property type="entry name" value="CARBOXYLESTERASE"/>
    <property type="match status" value="1"/>
</dbReference>
<keyword evidence="2 3" id="KW-0378">Hydrolase</keyword>
<dbReference type="InterPro" id="IPR029058">
    <property type="entry name" value="AB_hydrolase_fold"/>
</dbReference>
<organism evidence="5 6">
    <name type="scientific">Aspergillus nanangensis</name>
    <dbReference type="NCBI Taxonomy" id="2582783"/>
    <lineage>
        <taxon>Eukaryota</taxon>
        <taxon>Fungi</taxon>
        <taxon>Dikarya</taxon>
        <taxon>Ascomycota</taxon>
        <taxon>Pezizomycotina</taxon>
        <taxon>Eurotiomycetes</taxon>
        <taxon>Eurotiomycetidae</taxon>
        <taxon>Eurotiales</taxon>
        <taxon>Aspergillaceae</taxon>
        <taxon>Aspergillus</taxon>
        <taxon>Aspergillus subgen. Circumdati</taxon>
    </lineage>
</organism>
<sequence>MTPCHSFLSNGYRQWSLAGPSFTNVNSVPQKSKDSLLSGTLQMSGVCSILPRITSELQCEPRKPVEFKENSPSQSVSMEELTTAERVRDLLEARSTLVDKEIRSIGALGFLPSAVTADEGILNLGLHDQILLLKWVQDNIEAFGGDPSQVTLIGLSAGAHSIAHHIMNHDLQHSLFHRAVIESGAATSRAVHPYNAQLHEDQFRAFVEKAGCTDQLSTDVMNCLRMQPSEVMTNASFAVFDQSNPSVRWAFQPVIDGDLIKQRPIDA</sequence>
<evidence type="ECO:0000313" key="5">
    <source>
        <dbReference type="EMBL" id="KAF9886102.1"/>
    </source>
</evidence>
<dbReference type="Pfam" id="PF00135">
    <property type="entry name" value="COesterase"/>
    <property type="match status" value="1"/>
</dbReference>
<evidence type="ECO:0000313" key="6">
    <source>
        <dbReference type="Proteomes" id="UP001194746"/>
    </source>
</evidence>
<keyword evidence="6" id="KW-1185">Reference proteome</keyword>
<dbReference type="InterPro" id="IPR002018">
    <property type="entry name" value="CarbesteraseB"/>
</dbReference>
<dbReference type="GO" id="GO:0016787">
    <property type="term" value="F:hydrolase activity"/>
    <property type="evidence" value="ECO:0007669"/>
    <property type="project" value="UniProtKB-KW"/>
</dbReference>
<dbReference type="InterPro" id="IPR019826">
    <property type="entry name" value="Carboxylesterase_B_AS"/>
</dbReference>
<dbReference type="InterPro" id="IPR050309">
    <property type="entry name" value="Type-B_Carboxylest/Lipase"/>
</dbReference>
<evidence type="ECO:0000256" key="1">
    <source>
        <dbReference type="ARBA" id="ARBA00005964"/>
    </source>
</evidence>
<dbReference type="EMBL" id="VCAU01000083">
    <property type="protein sequence ID" value="KAF9886102.1"/>
    <property type="molecule type" value="Genomic_DNA"/>
</dbReference>
<protein>
    <recommendedName>
        <fullName evidence="3">Carboxylic ester hydrolase</fullName>
        <ecNumber evidence="3">3.1.1.-</ecNumber>
    </recommendedName>
</protein>
<dbReference type="SUPFAM" id="SSF53474">
    <property type="entry name" value="alpha/beta-Hydrolases"/>
    <property type="match status" value="1"/>
</dbReference>
<reference evidence="5" key="2">
    <citation type="submission" date="2020-02" db="EMBL/GenBank/DDBJ databases">
        <authorList>
            <person name="Gilchrist C.L.M."/>
            <person name="Chooi Y.-H."/>
        </authorList>
    </citation>
    <scope>NUCLEOTIDE SEQUENCE</scope>
    <source>
        <strain evidence="5">MST-FP2251</strain>
    </source>
</reference>
<accession>A0AAD4CGW3</accession>
<proteinExistence type="inferred from homology"/>